<dbReference type="EMBL" id="JARKIB010000013">
    <property type="protein sequence ID" value="KAJ7773124.1"/>
    <property type="molecule type" value="Genomic_DNA"/>
</dbReference>
<proteinExistence type="predicted"/>
<reference evidence="2" key="1">
    <citation type="submission" date="2023-03" db="EMBL/GenBank/DDBJ databases">
        <title>Massive genome expansion in bonnet fungi (Mycena s.s.) driven by repeated elements and novel gene families across ecological guilds.</title>
        <authorList>
            <consortium name="Lawrence Berkeley National Laboratory"/>
            <person name="Harder C.B."/>
            <person name="Miyauchi S."/>
            <person name="Viragh M."/>
            <person name="Kuo A."/>
            <person name="Thoen E."/>
            <person name="Andreopoulos B."/>
            <person name="Lu D."/>
            <person name="Skrede I."/>
            <person name="Drula E."/>
            <person name="Henrissat B."/>
            <person name="Morin E."/>
            <person name="Kohler A."/>
            <person name="Barry K."/>
            <person name="LaButti K."/>
            <person name="Morin E."/>
            <person name="Salamov A."/>
            <person name="Lipzen A."/>
            <person name="Mereny Z."/>
            <person name="Hegedus B."/>
            <person name="Baldrian P."/>
            <person name="Stursova M."/>
            <person name="Weitz H."/>
            <person name="Taylor A."/>
            <person name="Grigoriev I.V."/>
            <person name="Nagy L.G."/>
            <person name="Martin F."/>
            <person name="Kauserud H."/>
        </authorList>
    </citation>
    <scope>NUCLEOTIDE SEQUENCE</scope>
    <source>
        <strain evidence="2">CBHHK182m</strain>
    </source>
</reference>
<sequence length="322" mass="36011">MRRVGEDEYDEAPRPQQQQYGGGLQHPQQQQQWAEDNEDEGWDYWMERRTIQFGWGMWGQEEEDDGEHEPWAVDVRRERTRVPARGILKRMYDQSSYLPDAHPSHPSQAALCHRSNSYPPTRTTSTGCIGMGAIPARMAGTSTGGTRWTPTTGSLWQNGQRAVAAAAVVRLGTGQRVRQPAGDADGRDLRCTRLRHGCGYAPCTQHHLRAPRAQLVRTRAHLVRSPAAQSPIPRAATAPAVKKVLVLASNLSLDDTFPASMYDQSSELATCSQLTPALAQRIKEKLNSYTMEEMEVYAANQIQFTHCTTHPPTKSPNCHSRR</sequence>
<feature type="compositionally biased region" description="Low complexity" evidence="1">
    <location>
        <begin position="14"/>
        <end position="32"/>
    </location>
</feature>
<accession>A0AAD7NS03</accession>
<keyword evidence="3" id="KW-1185">Reference proteome</keyword>
<comment type="caution">
    <text evidence="2">The sequence shown here is derived from an EMBL/GenBank/DDBJ whole genome shotgun (WGS) entry which is preliminary data.</text>
</comment>
<evidence type="ECO:0000313" key="2">
    <source>
        <dbReference type="EMBL" id="KAJ7773124.1"/>
    </source>
</evidence>
<evidence type="ECO:0000256" key="1">
    <source>
        <dbReference type="SAM" id="MobiDB-lite"/>
    </source>
</evidence>
<evidence type="ECO:0000313" key="3">
    <source>
        <dbReference type="Proteomes" id="UP001215598"/>
    </source>
</evidence>
<gene>
    <name evidence="2" type="ORF">B0H16DRAFT_139783</name>
</gene>
<dbReference type="Proteomes" id="UP001215598">
    <property type="component" value="Unassembled WGS sequence"/>
</dbReference>
<protein>
    <submittedName>
        <fullName evidence="2">Uncharacterized protein</fullName>
    </submittedName>
</protein>
<organism evidence="2 3">
    <name type="scientific">Mycena metata</name>
    <dbReference type="NCBI Taxonomy" id="1033252"/>
    <lineage>
        <taxon>Eukaryota</taxon>
        <taxon>Fungi</taxon>
        <taxon>Dikarya</taxon>
        <taxon>Basidiomycota</taxon>
        <taxon>Agaricomycotina</taxon>
        <taxon>Agaricomycetes</taxon>
        <taxon>Agaricomycetidae</taxon>
        <taxon>Agaricales</taxon>
        <taxon>Marasmiineae</taxon>
        <taxon>Mycenaceae</taxon>
        <taxon>Mycena</taxon>
    </lineage>
</organism>
<name>A0AAD7NS03_9AGAR</name>
<dbReference type="AlphaFoldDB" id="A0AAD7NS03"/>
<feature type="region of interest" description="Disordered" evidence="1">
    <location>
        <begin position="1"/>
        <end position="39"/>
    </location>
</feature>